<gene>
    <name evidence="2" type="ORF">llap_8596</name>
</gene>
<feature type="signal peptide" evidence="1">
    <location>
        <begin position="1"/>
        <end position="25"/>
    </location>
</feature>
<keyword evidence="1" id="KW-0732">Signal</keyword>
<reference evidence="3" key="2">
    <citation type="submission" date="2017-12" db="EMBL/GenBank/DDBJ databases">
        <title>Genome sequence of the Bar-tailed Godwit (Limosa lapponica baueri).</title>
        <authorList>
            <person name="Lima N.C.B."/>
            <person name="Parody-Merino A.M."/>
            <person name="Battley P.F."/>
            <person name="Fidler A.E."/>
            <person name="Prosdocimi F."/>
        </authorList>
    </citation>
    <scope>NUCLEOTIDE SEQUENCE [LARGE SCALE GENOMIC DNA]</scope>
</reference>
<proteinExistence type="predicted"/>
<feature type="chain" id="PRO_5014145940" evidence="1">
    <location>
        <begin position="26"/>
        <end position="145"/>
    </location>
</feature>
<sequence>MVLNFFTTRTLCWLMVSLLSWDSQALLCRASFQPVSLQPMLVHGVIPPQRQGFAVPFVELHEVPLCTFLHPVEITLNGNTTIHCINNSFQFCIITKLKAHSILSSISLMKMLNSTDSSINTWDALSDLLTTGLCAADDNPLGPAA</sequence>
<keyword evidence="3" id="KW-1185">Reference proteome</keyword>
<reference evidence="3" key="1">
    <citation type="submission" date="2017-11" db="EMBL/GenBank/DDBJ databases">
        <authorList>
            <person name="Lima N.C."/>
            <person name="Parody-Merino A.M."/>
            <person name="Battley P.F."/>
            <person name="Fidler A.E."/>
            <person name="Prosdocimi F."/>
        </authorList>
    </citation>
    <scope>NUCLEOTIDE SEQUENCE [LARGE SCALE GENOMIC DNA]</scope>
</reference>
<protein>
    <submittedName>
        <fullName evidence="2">Uncharacterized protein</fullName>
    </submittedName>
</protein>
<organism evidence="2 3">
    <name type="scientific">Limosa lapponica baueri</name>
    <dbReference type="NCBI Taxonomy" id="1758121"/>
    <lineage>
        <taxon>Eukaryota</taxon>
        <taxon>Metazoa</taxon>
        <taxon>Chordata</taxon>
        <taxon>Craniata</taxon>
        <taxon>Vertebrata</taxon>
        <taxon>Euteleostomi</taxon>
        <taxon>Archelosauria</taxon>
        <taxon>Archosauria</taxon>
        <taxon>Dinosauria</taxon>
        <taxon>Saurischia</taxon>
        <taxon>Theropoda</taxon>
        <taxon>Coelurosauria</taxon>
        <taxon>Aves</taxon>
        <taxon>Neognathae</taxon>
        <taxon>Neoaves</taxon>
        <taxon>Charadriiformes</taxon>
        <taxon>Scolopacidae</taxon>
        <taxon>Limosa</taxon>
    </lineage>
</organism>
<evidence type="ECO:0000256" key="1">
    <source>
        <dbReference type="SAM" id="SignalP"/>
    </source>
</evidence>
<accession>A0A2I0U4W1</accession>
<evidence type="ECO:0000313" key="2">
    <source>
        <dbReference type="EMBL" id="PKU41106.1"/>
    </source>
</evidence>
<dbReference type="EMBL" id="KZ506165">
    <property type="protein sequence ID" value="PKU41106.1"/>
    <property type="molecule type" value="Genomic_DNA"/>
</dbReference>
<dbReference type="AlphaFoldDB" id="A0A2I0U4W1"/>
<dbReference type="OrthoDB" id="10565407at2759"/>
<name>A0A2I0U4W1_LIMLA</name>
<evidence type="ECO:0000313" key="3">
    <source>
        <dbReference type="Proteomes" id="UP000233556"/>
    </source>
</evidence>
<dbReference type="Proteomes" id="UP000233556">
    <property type="component" value="Unassembled WGS sequence"/>
</dbReference>